<dbReference type="EMBL" id="SACJ01000002">
    <property type="protein sequence ID" value="RVT78476.1"/>
    <property type="molecule type" value="Genomic_DNA"/>
</dbReference>
<keyword evidence="4" id="KW-1185">Reference proteome</keyword>
<comment type="caution">
    <text evidence="3">The sequence shown here is derived from an EMBL/GenBank/DDBJ whole genome shotgun (WGS) entry which is preliminary data.</text>
</comment>
<dbReference type="AlphaFoldDB" id="A0A3S2WG38"/>
<evidence type="ECO:0000313" key="3">
    <source>
        <dbReference type="EMBL" id="RVT78476.1"/>
    </source>
</evidence>
<proteinExistence type="predicted"/>
<evidence type="ECO:0008006" key="5">
    <source>
        <dbReference type="Google" id="ProtNLM"/>
    </source>
</evidence>
<evidence type="ECO:0000256" key="2">
    <source>
        <dbReference type="SAM" id="SignalP"/>
    </source>
</evidence>
<evidence type="ECO:0000256" key="1">
    <source>
        <dbReference type="SAM" id="MobiDB-lite"/>
    </source>
</evidence>
<feature type="region of interest" description="Disordered" evidence="1">
    <location>
        <begin position="32"/>
        <end position="66"/>
    </location>
</feature>
<name>A0A3S2WG38_9FLAO</name>
<reference evidence="3 4" key="1">
    <citation type="submission" date="2019-01" db="EMBL/GenBank/DDBJ databases">
        <authorList>
            <person name="Chen W.-M."/>
        </authorList>
    </citation>
    <scope>NUCLEOTIDE SEQUENCE [LARGE SCALE GENOMIC DNA]</scope>
    <source>
        <strain evidence="3 4">BBQ-12</strain>
    </source>
</reference>
<sequence length="66" mass="6980">MKKLVLLSVVLLGTTVLATAAPLPKKASAAKEVTVVKKHKHKSKEERKAAKAAKMESKTVATKGAK</sequence>
<keyword evidence="2" id="KW-0732">Signal</keyword>
<organism evidence="3 4">
    <name type="scientific">Flavobacterium sufflavum</name>
    <dbReference type="NCBI Taxonomy" id="1921138"/>
    <lineage>
        <taxon>Bacteria</taxon>
        <taxon>Pseudomonadati</taxon>
        <taxon>Bacteroidota</taxon>
        <taxon>Flavobacteriia</taxon>
        <taxon>Flavobacteriales</taxon>
        <taxon>Flavobacteriaceae</taxon>
        <taxon>Flavobacterium</taxon>
    </lineage>
</organism>
<dbReference type="Proteomes" id="UP000285211">
    <property type="component" value="Unassembled WGS sequence"/>
</dbReference>
<protein>
    <recommendedName>
        <fullName evidence="5">Acid-shock protein</fullName>
    </recommendedName>
</protein>
<evidence type="ECO:0000313" key="4">
    <source>
        <dbReference type="Proteomes" id="UP000285211"/>
    </source>
</evidence>
<gene>
    <name evidence="3" type="ORF">EOD40_04365</name>
</gene>
<feature type="compositionally biased region" description="Basic and acidic residues" evidence="1">
    <location>
        <begin position="43"/>
        <end position="57"/>
    </location>
</feature>
<feature type="chain" id="PRO_5018749077" description="Acid-shock protein" evidence="2">
    <location>
        <begin position="21"/>
        <end position="66"/>
    </location>
</feature>
<feature type="signal peptide" evidence="2">
    <location>
        <begin position="1"/>
        <end position="20"/>
    </location>
</feature>
<accession>A0A3S2WG38</accession>
<dbReference type="RefSeq" id="WP_128193678.1">
    <property type="nucleotide sequence ID" value="NZ_SACJ01000002.1"/>
</dbReference>